<evidence type="ECO:0000256" key="3">
    <source>
        <dbReference type="ARBA" id="ARBA00022737"/>
    </source>
</evidence>
<dbReference type="CDD" id="cd16320">
    <property type="entry name" value="MraZ_N"/>
    <property type="match status" value="1"/>
</dbReference>
<comment type="similarity">
    <text evidence="7">Belongs to the MraZ family.</text>
</comment>
<evidence type="ECO:0000256" key="6">
    <source>
        <dbReference type="ARBA" id="ARBA00023163"/>
    </source>
</evidence>
<dbReference type="InterPro" id="IPR035642">
    <property type="entry name" value="MraZ_N"/>
</dbReference>
<dbReference type="GO" id="GO:0009295">
    <property type="term" value="C:nucleoid"/>
    <property type="evidence" value="ECO:0007669"/>
    <property type="project" value="UniProtKB-SubCell"/>
</dbReference>
<dbReference type="Pfam" id="PF02381">
    <property type="entry name" value="MraZ"/>
    <property type="match status" value="1"/>
</dbReference>
<name>A0A1F8CU21_9BACT</name>
<evidence type="ECO:0000256" key="7">
    <source>
        <dbReference type="HAMAP-Rule" id="MF_01008"/>
    </source>
</evidence>
<dbReference type="GO" id="GO:0003700">
    <property type="term" value="F:DNA-binding transcription factor activity"/>
    <property type="evidence" value="ECO:0007669"/>
    <property type="project" value="UniProtKB-UniRule"/>
</dbReference>
<dbReference type="GO" id="GO:0005737">
    <property type="term" value="C:cytoplasm"/>
    <property type="evidence" value="ECO:0007669"/>
    <property type="project" value="UniProtKB-UniRule"/>
</dbReference>
<keyword evidence="3" id="KW-0677">Repeat</keyword>
<accession>A0A1F8CU21</accession>
<dbReference type="AlphaFoldDB" id="A0A1F8CU21"/>
<dbReference type="STRING" id="1802538.A2382_00925"/>
<evidence type="ECO:0000256" key="4">
    <source>
        <dbReference type="ARBA" id="ARBA00023015"/>
    </source>
</evidence>
<dbReference type="HAMAP" id="MF_01008">
    <property type="entry name" value="MraZ"/>
    <property type="match status" value="1"/>
</dbReference>
<evidence type="ECO:0000313" key="9">
    <source>
        <dbReference type="EMBL" id="OGM79329.1"/>
    </source>
</evidence>
<gene>
    <name evidence="7" type="primary">mraZ</name>
    <name evidence="9" type="ORF">A2382_00925</name>
</gene>
<dbReference type="Gene3D" id="3.40.1550.20">
    <property type="entry name" value="Transcriptional regulator MraZ domain"/>
    <property type="match status" value="1"/>
</dbReference>
<keyword evidence="2 7" id="KW-0963">Cytoplasm</keyword>
<evidence type="ECO:0000256" key="5">
    <source>
        <dbReference type="ARBA" id="ARBA00023125"/>
    </source>
</evidence>
<organism evidence="9 10">
    <name type="scientific">Candidatus Woesebacteria bacterium RIFOXYB1_FULL_38_16</name>
    <dbReference type="NCBI Taxonomy" id="1802538"/>
    <lineage>
        <taxon>Bacteria</taxon>
        <taxon>Candidatus Woeseibacteriota</taxon>
    </lineage>
</organism>
<comment type="subunit">
    <text evidence="7">Forms oligomers.</text>
</comment>
<evidence type="ECO:0000256" key="1">
    <source>
        <dbReference type="ARBA" id="ARBA00013860"/>
    </source>
</evidence>
<comment type="subcellular location">
    <subcellularLocation>
        <location evidence="7">Cytoplasm</location>
        <location evidence="7">Nucleoid</location>
    </subcellularLocation>
</comment>
<evidence type="ECO:0000259" key="8">
    <source>
        <dbReference type="PROSITE" id="PS51740"/>
    </source>
</evidence>
<evidence type="ECO:0000256" key="2">
    <source>
        <dbReference type="ARBA" id="ARBA00022490"/>
    </source>
</evidence>
<keyword evidence="6 7" id="KW-0804">Transcription</keyword>
<keyword evidence="5 7" id="KW-0238">DNA-binding</keyword>
<dbReference type="CDD" id="cd16321">
    <property type="entry name" value="MraZ_C"/>
    <property type="match status" value="1"/>
</dbReference>
<dbReference type="PANTHER" id="PTHR34701">
    <property type="entry name" value="TRANSCRIPTIONAL REGULATOR MRAZ"/>
    <property type="match status" value="1"/>
</dbReference>
<dbReference type="SUPFAM" id="SSF89447">
    <property type="entry name" value="AbrB/MazE/MraZ-like"/>
    <property type="match status" value="1"/>
</dbReference>
<keyword evidence="4 7" id="KW-0805">Transcription regulation</keyword>
<dbReference type="GO" id="GO:0000976">
    <property type="term" value="F:transcription cis-regulatory region binding"/>
    <property type="evidence" value="ECO:0007669"/>
    <property type="project" value="TreeGrafter"/>
</dbReference>
<feature type="domain" description="SpoVT-AbrB" evidence="8">
    <location>
        <begin position="77"/>
        <end position="120"/>
    </location>
</feature>
<dbReference type="GO" id="GO:2000143">
    <property type="term" value="P:negative regulation of DNA-templated transcription initiation"/>
    <property type="evidence" value="ECO:0007669"/>
    <property type="project" value="TreeGrafter"/>
</dbReference>
<reference evidence="9 10" key="1">
    <citation type="journal article" date="2016" name="Nat. Commun.">
        <title>Thousands of microbial genomes shed light on interconnected biogeochemical processes in an aquifer system.</title>
        <authorList>
            <person name="Anantharaman K."/>
            <person name="Brown C.T."/>
            <person name="Hug L.A."/>
            <person name="Sharon I."/>
            <person name="Castelle C.J."/>
            <person name="Probst A.J."/>
            <person name="Thomas B.C."/>
            <person name="Singh A."/>
            <person name="Wilkins M.J."/>
            <person name="Karaoz U."/>
            <person name="Brodie E.L."/>
            <person name="Williams K.H."/>
            <person name="Hubbard S.S."/>
            <person name="Banfield J.F."/>
        </authorList>
    </citation>
    <scope>NUCLEOTIDE SEQUENCE [LARGE SCALE GENOMIC DNA]</scope>
</reference>
<dbReference type="InterPro" id="IPR003444">
    <property type="entry name" value="MraZ"/>
</dbReference>
<dbReference type="Proteomes" id="UP000178999">
    <property type="component" value="Unassembled WGS sequence"/>
</dbReference>
<dbReference type="InterPro" id="IPR037914">
    <property type="entry name" value="SpoVT-AbrB_sf"/>
</dbReference>
<dbReference type="InterPro" id="IPR020603">
    <property type="entry name" value="MraZ_dom"/>
</dbReference>
<feature type="domain" description="SpoVT-AbrB" evidence="8">
    <location>
        <begin position="5"/>
        <end position="47"/>
    </location>
</feature>
<sequence length="144" mass="16516">MLIGHYITKIGDKRRIAVPVKFRRVLGKKMVVAKWYEGCLVLISAGSWLELMKRVTGETKMVSLSVRDIDRFILGSAFELTVDDQGRVLVPEVLSEYASLKEDVVFVGLGDRIEIWSRDEWLKREKHVAIHASELMEKLVESEK</sequence>
<protein>
    <recommendedName>
        <fullName evidence="1 7">Transcriptional regulator MraZ</fullName>
    </recommendedName>
</protein>
<dbReference type="PANTHER" id="PTHR34701:SF1">
    <property type="entry name" value="TRANSCRIPTIONAL REGULATOR MRAZ"/>
    <property type="match status" value="1"/>
</dbReference>
<dbReference type="PROSITE" id="PS51740">
    <property type="entry name" value="SPOVT_ABRB"/>
    <property type="match status" value="2"/>
</dbReference>
<dbReference type="EMBL" id="MGHY01000018">
    <property type="protein sequence ID" value="OGM79329.1"/>
    <property type="molecule type" value="Genomic_DNA"/>
</dbReference>
<evidence type="ECO:0000313" key="10">
    <source>
        <dbReference type="Proteomes" id="UP000178999"/>
    </source>
</evidence>
<dbReference type="InterPro" id="IPR038619">
    <property type="entry name" value="MraZ_sf"/>
</dbReference>
<proteinExistence type="inferred from homology"/>
<comment type="caution">
    <text evidence="9">The sequence shown here is derived from an EMBL/GenBank/DDBJ whole genome shotgun (WGS) entry which is preliminary data.</text>
</comment>
<dbReference type="InterPro" id="IPR035644">
    <property type="entry name" value="MraZ_C"/>
</dbReference>
<dbReference type="InterPro" id="IPR007159">
    <property type="entry name" value="SpoVT-AbrB_dom"/>
</dbReference>